<dbReference type="AlphaFoldDB" id="A0A9N9W280"/>
<keyword evidence="2" id="KW-1185">Reference proteome</keyword>
<organism evidence="1 2">
    <name type="scientific">Clonostachys rhizophaga</name>
    <dbReference type="NCBI Taxonomy" id="160324"/>
    <lineage>
        <taxon>Eukaryota</taxon>
        <taxon>Fungi</taxon>
        <taxon>Dikarya</taxon>
        <taxon>Ascomycota</taxon>
        <taxon>Pezizomycotina</taxon>
        <taxon>Sordariomycetes</taxon>
        <taxon>Hypocreomycetidae</taxon>
        <taxon>Hypocreales</taxon>
        <taxon>Bionectriaceae</taxon>
        <taxon>Clonostachys</taxon>
    </lineage>
</organism>
<dbReference type="OrthoDB" id="76567at2759"/>
<comment type="caution">
    <text evidence="1">The sequence shown here is derived from an EMBL/GenBank/DDBJ whole genome shotgun (WGS) entry which is preliminary data.</text>
</comment>
<name>A0A9N9W280_9HYPO</name>
<evidence type="ECO:0000313" key="1">
    <source>
        <dbReference type="EMBL" id="CAH0038690.1"/>
    </source>
</evidence>
<evidence type="ECO:0000313" key="2">
    <source>
        <dbReference type="Proteomes" id="UP000696573"/>
    </source>
</evidence>
<proteinExistence type="predicted"/>
<reference evidence="1" key="1">
    <citation type="submission" date="2021-10" db="EMBL/GenBank/DDBJ databases">
        <authorList>
            <person name="Piombo E."/>
        </authorList>
    </citation>
    <scope>NUCLEOTIDE SEQUENCE</scope>
</reference>
<gene>
    <name evidence="1" type="ORF">CRHIZ90672A_00006366</name>
</gene>
<dbReference type="Proteomes" id="UP000696573">
    <property type="component" value="Unassembled WGS sequence"/>
</dbReference>
<feature type="non-terminal residue" evidence="1">
    <location>
        <position position="297"/>
    </location>
</feature>
<protein>
    <submittedName>
        <fullName evidence="1">Uncharacterized protein</fullName>
    </submittedName>
</protein>
<accession>A0A9N9W280</accession>
<sequence>ILAPIMSTKGSTTSPDIGLVDTNPTTVGPATIKFTTAQALLQAVRQSSSDVTYVEDVSTEDFANIEEAKGETSAPRLKNFSPAQRLLILVVPTLLYERSHSKLYGLIMGEVAAMGLEDDWGDYGSTTLRAEHGGGVSEADSSGGPMERDDDIHPWPTLVIETGYSQSITALRQQMRWWFTASQHQVKIVLLIKLDPSVPGKIIIDQWKEFPREERAGATTTRSFARLEPINTHHITIQKTLPSTNPEDPSSYGVTRGPLQLSFMDLFLRAPGQGEGDIVLSDHHLQRLGASVGNIRQ</sequence>
<dbReference type="EMBL" id="CABFNQ020000760">
    <property type="protein sequence ID" value="CAH0038690.1"/>
    <property type="molecule type" value="Genomic_DNA"/>
</dbReference>